<dbReference type="InterPro" id="IPR006330">
    <property type="entry name" value="Ado/ade_deaminase"/>
</dbReference>
<dbReference type="PANTHER" id="PTHR11409">
    <property type="entry name" value="ADENOSINE DEAMINASE"/>
    <property type="match status" value="1"/>
</dbReference>
<proteinExistence type="predicted"/>
<evidence type="ECO:0000313" key="9">
    <source>
        <dbReference type="Proteomes" id="UP000663870"/>
    </source>
</evidence>
<evidence type="ECO:0000256" key="1">
    <source>
        <dbReference type="ARBA" id="ARBA00001947"/>
    </source>
</evidence>
<dbReference type="GO" id="GO:0046103">
    <property type="term" value="P:inosine biosynthetic process"/>
    <property type="evidence" value="ECO:0007669"/>
    <property type="project" value="TreeGrafter"/>
</dbReference>
<dbReference type="SUPFAM" id="SSF51556">
    <property type="entry name" value="Metallo-dependent hydrolases"/>
    <property type="match status" value="1"/>
</dbReference>
<dbReference type="InterPro" id="IPR001365">
    <property type="entry name" value="A_deaminase_dom"/>
</dbReference>
<accession>A0A815K299</accession>
<dbReference type="GO" id="GO:0046872">
    <property type="term" value="F:metal ion binding"/>
    <property type="evidence" value="ECO:0007669"/>
    <property type="project" value="UniProtKB-KW"/>
</dbReference>
<keyword evidence="3" id="KW-0378">Hydrolase</keyword>
<dbReference type="InterPro" id="IPR013783">
    <property type="entry name" value="Ig-like_fold"/>
</dbReference>
<comment type="cofactor">
    <cofactor evidence="1">
        <name>Zn(2+)</name>
        <dbReference type="ChEBI" id="CHEBI:29105"/>
    </cofactor>
</comment>
<dbReference type="InterPro" id="IPR002909">
    <property type="entry name" value="IPT_dom"/>
</dbReference>
<dbReference type="Gene3D" id="3.20.20.140">
    <property type="entry name" value="Metal-dependent hydrolases"/>
    <property type="match status" value="1"/>
</dbReference>
<evidence type="ECO:0000313" key="6">
    <source>
        <dbReference type="EMBL" id="CAF1389568.1"/>
    </source>
</evidence>
<dbReference type="CDD" id="cd00603">
    <property type="entry name" value="IPT_PCSR"/>
    <property type="match status" value="1"/>
</dbReference>
<evidence type="ECO:0000313" key="7">
    <source>
        <dbReference type="EMBL" id="CAF1619726.1"/>
    </source>
</evidence>
<feature type="domain" description="Adenosine deaminase" evidence="4">
    <location>
        <begin position="320"/>
        <end position="503"/>
    </location>
</feature>
<gene>
    <name evidence="7" type="ORF">JXQ802_LOCUS50442</name>
    <name evidence="6" type="ORF">PYM288_LOCUS34268</name>
</gene>
<evidence type="ECO:0000259" key="5">
    <source>
        <dbReference type="Pfam" id="PF01833"/>
    </source>
</evidence>
<reference evidence="6" key="1">
    <citation type="submission" date="2021-02" db="EMBL/GenBank/DDBJ databases">
        <authorList>
            <person name="Nowell W R."/>
        </authorList>
    </citation>
    <scope>NUCLEOTIDE SEQUENCE</scope>
</reference>
<feature type="domain" description="IPT/TIG" evidence="5">
    <location>
        <begin position="536"/>
        <end position="617"/>
    </location>
</feature>
<comment type="caution">
    <text evidence="6">The sequence shown here is derived from an EMBL/GenBank/DDBJ whole genome shotgun (WGS) entry which is preliminary data.</text>
</comment>
<keyword evidence="9" id="KW-1185">Reference proteome</keyword>
<dbReference type="Proteomes" id="UP000663870">
    <property type="component" value="Unassembled WGS sequence"/>
</dbReference>
<dbReference type="AlphaFoldDB" id="A0A815K299"/>
<dbReference type="PANTHER" id="PTHR11409:SF39">
    <property type="entry name" value="ADENOSINE DEAMINASE 2"/>
    <property type="match status" value="1"/>
</dbReference>
<dbReference type="InterPro" id="IPR014756">
    <property type="entry name" value="Ig_E-set"/>
</dbReference>
<dbReference type="EMBL" id="CAJNOH010005108">
    <property type="protein sequence ID" value="CAF1389568.1"/>
    <property type="molecule type" value="Genomic_DNA"/>
</dbReference>
<evidence type="ECO:0000256" key="2">
    <source>
        <dbReference type="ARBA" id="ARBA00022723"/>
    </source>
</evidence>
<keyword evidence="2" id="KW-0479">Metal-binding</keyword>
<dbReference type="GO" id="GO:0004000">
    <property type="term" value="F:adenosine deaminase activity"/>
    <property type="evidence" value="ECO:0007669"/>
    <property type="project" value="TreeGrafter"/>
</dbReference>
<dbReference type="InterPro" id="IPR032466">
    <property type="entry name" value="Metal_Hydrolase"/>
</dbReference>
<evidence type="ECO:0000259" key="4">
    <source>
        <dbReference type="Pfam" id="PF00962"/>
    </source>
</evidence>
<name>A0A815K299_9BILA</name>
<dbReference type="Pfam" id="PF00962">
    <property type="entry name" value="A_deaminase"/>
    <property type="match status" value="1"/>
</dbReference>
<sequence>MNLLFIISILFFLLFSNIILLPLPLNQYAYMLARERIKQYDRGVQAQNNLTSKEKVVNLYLELLQANDYMNTKNYFYPSRPIEKVFENITKSSLYQFLISLPKGGNLHIHESQVLDRKLLLEHIMNSSEYDFLYICDQDNCTTNKYYLNYFKSNPSSEWTKVKGSNWTIPEILKRTTLTGILNNLETPIYATDTEGRWHTAAEYGVFDFYGDLVKYNVTRFNYMKLVLDQALEENIQLLEFRRGLFGSLYYLTENNTKILINPTEELDLLLKFKKEYISKNPKLIDFIFVIYSSRNLLKEQIKTHLNNIINLHRLYPDFIRGYDMVGEEDQGHTLLFHSDTLINAFNYTSTSNGSFNFLFHSGETNWPENHIPSVPDDSVSAFENIYDALVFRTHRIGHGLSLTKRPDLYQYIRQRQIAIEICPASNQILGYVADLRNHPGIVYHRSGIPIVLSGDDPGSFGYNTLTVDFYLATMAWGLNLADLKQFAWNSIQYSSLPNNRKIEGLQKWQNEWNLFIDNSYNIACNQTYPNLTMNISQILPAYGPTNRSINVTVFGFGFEIAICKKIICKFGEKETNGTFIDLNEIVCPTPLNNSDLSTVSISIVIDNKIFPAGYDYKFISSLSVIDDESLPPLIPSKSDKFVIVNQKLIITLLILLFTFII</sequence>
<evidence type="ECO:0000256" key="3">
    <source>
        <dbReference type="ARBA" id="ARBA00022801"/>
    </source>
</evidence>
<protein>
    <recommendedName>
        <fullName evidence="10">Adenosine deaminase</fullName>
    </recommendedName>
</protein>
<evidence type="ECO:0008006" key="10">
    <source>
        <dbReference type="Google" id="ProtNLM"/>
    </source>
</evidence>
<dbReference type="FunFam" id="3.20.20.140:FF:000185">
    <property type="entry name" value="Uncharacterized protein"/>
    <property type="match status" value="1"/>
</dbReference>
<dbReference type="EMBL" id="CAJNOL010006595">
    <property type="protein sequence ID" value="CAF1619726.1"/>
    <property type="molecule type" value="Genomic_DNA"/>
</dbReference>
<dbReference type="GO" id="GO:0006154">
    <property type="term" value="P:adenosine catabolic process"/>
    <property type="evidence" value="ECO:0007669"/>
    <property type="project" value="TreeGrafter"/>
</dbReference>
<dbReference type="SUPFAM" id="SSF81296">
    <property type="entry name" value="E set domains"/>
    <property type="match status" value="1"/>
</dbReference>
<dbReference type="Pfam" id="PF01833">
    <property type="entry name" value="TIG"/>
    <property type="match status" value="1"/>
</dbReference>
<dbReference type="Proteomes" id="UP000663854">
    <property type="component" value="Unassembled WGS sequence"/>
</dbReference>
<organism evidence="6 8">
    <name type="scientific">Rotaria sordida</name>
    <dbReference type="NCBI Taxonomy" id="392033"/>
    <lineage>
        <taxon>Eukaryota</taxon>
        <taxon>Metazoa</taxon>
        <taxon>Spiralia</taxon>
        <taxon>Gnathifera</taxon>
        <taxon>Rotifera</taxon>
        <taxon>Eurotatoria</taxon>
        <taxon>Bdelloidea</taxon>
        <taxon>Philodinida</taxon>
        <taxon>Philodinidae</taxon>
        <taxon>Rotaria</taxon>
    </lineage>
</organism>
<dbReference type="Gene3D" id="2.60.40.10">
    <property type="entry name" value="Immunoglobulins"/>
    <property type="match status" value="1"/>
</dbReference>
<evidence type="ECO:0000313" key="8">
    <source>
        <dbReference type="Proteomes" id="UP000663854"/>
    </source>
</evidence>